<evidence type="ECO:0000313" key="2">
    <source>
        <dbReference type="Proteomes" id="UP000198846"/>
    </source>
</evidence>
<evidence type="ECO:0008006" key="3">
    <source>
        <dbReference type="Google" id="ProtNLM"/>
    </source>
</evidence>
<dbReference type="RefSeq" id="WP_092136705.1">
    <property type="nucleotide sequence ID" value="NZ_FNQK01000029.1"/>
</dbReference>
<name>A0A1H4DE83_BIZPA</name>
<protein>
    <recommendedName>
        <fullName evidence="3">DUF3800 domain-containing protein</fullName>
    </recommendedName>
</protein>
<evidence type="ECO:0000313" key="1">
    <source>
        <dbReference type="EMBL" id="SEA70937.1"/>
    </source>
</evidence>
<organism evidence="1 2">
    <name type="scientific">Bizionia paragorgiae</name>
    <dbReference type="NCBI Taxonomy" id="283786"/>
    <lineage>
        <taxon>Bacteria</taxon>
        <taxon>Pseudomonadati</taxon>
        <taxon>Bacteroidota</taxon>
        <taxon>Flavobacteriia</taxon>
        <taxon>Flavobacteriales</taxon>
        <taxon>Flavobacteriaceae</taxon>
        <taxon>Bizionia</taxon>
    </lineage>
</organism>
<dbReference type="Proteomes" id="UP000198846">
    <property type="component" value="Unassembled WGS sequence"/>
</dbReference>
<gene>
    <name evidence="1" type="ORF">SAMN04487990_1299</name>
</gene>
<dbReference type="InterPro" id="IPR024524">
    <property type="entry name" value="DUF3800"/>
</dbReference>
<dbReference type="Pfam" id="PF12686">
    <property type="entry name" value="DUF3800"/>
    <property type="match status" value="1"/>
</dbReference>
<keyword evidence="2" id="KW-1185">Reference proteome</keyword>
<accession>A0A1H4DE83</accession>
<proteinExistence type="predicted"/>
<dbReference type="EMBL" id="FNQK01000029">
    <property type="protein sequence ID" value="SEA70937.1"/>
    <property type="molecule type" value="Genomic_DNA"/>
</dbReference>
<dbReference type="OrthoDB" id="6057352at2"/>
<reference evidence="1 2" key="1">
    <citation type="submission" date="2016-10" db="EMBL/GenBank/DDBJ databases">
        <authorList>
            <person name="de Groot N.N."/>
        </authorList>
    </citation>
    <scope>NUCLEOTIDE SEQUENCE [LARGE SCALE GENOMIC DNA]</scope>
    <source>
        <strain evidence="1 2">DSM 23842</strain>
    </source>
</reference>
<dbReference type="AlphaFoldDB" id="A0A1H4DE83"/>
<sequence>MKNKAYIYFDEFGNAFLDTESKLGTPSHFIYTAVVIDEKDIEKAKDLRQSISNQFRQGSPIKSSKLNIEKRLKIISEFKKIDFGVFSLVIDKRKIDNKNLEDKTVFYKFFQRIFLTQFVERYESFEIYFDKIGEEKFRESLRNYIGKRVFQPTLFQPDRVYKIADDKYEEPLIQMADFFSGCVGKIYCSSHKDKNANEIFNEINDRLFVDFYPYETSNYLGKYNKDIDISDKNVGKLCVKIVLDYLQSDKATIEETELLKHLLLIYKTDPYRLSESYELVNVLTRVNKKSSIENLRELISSLRYKGIIIVSIEGKYGYKIPNKKNDLIGFYNRYLKSIIPMLTKMSIANNQIRKEYFDIDIFKENENLDLIQKFINIMEFSKIE</sequence>